<feature type="region of interest" description="Disordered" evidence="2">
    <location>
        <begin position="184"/>
        <end position="204"/>
    </location>
</feature>
<dbReference type="SUPFAM" id="SSF54292">
    <property type="entry name" value="2Fe-2S ferredoxin-like"/>
    <property type="match status" value="1"/>
</dbReference>
<accession>A0ABD2PFI7</accession>
<protein>
    <recommendedName>
        <fullName evidence="3">DUF4773 domain-containing protein</fullName>
    </recommendedName>
</protein>
<evidence type="ECO:0000313" key="5">
    <source>
        <dbReference type="Proteomes" id="UP001516400"/>
    </source>
</evidence>
<keyword evidence="1" id="KW-0479">Metal-binding</keyword>
<keyword evidence="5" id="KW-1185">Reference proteome</keyword>
<keyword evidence="1" id="KW-0411">Iron-sulfur</keyword>
<dbReference type="CDD" id="cd00207">
    <property type="entry name" value="fer2"/>
    <property type="match status" value="1"/>
</dbReference>
<name>A0ABD2PFI7_9CUCU</name>
<dbReference type="Proteomes" id="UP001516400">
    <property type="component" value="Unassembled WGS sequence"/>
</dbReference>
<evidence type="ECO:0000259" key="3">
    <source>
        <dbReference type="Pfam" id="PF15998"/>
    </source>
</evidence>
<feature type="compositionally biased region" description="Acidic residues" evidence="2">
    <location>
        <begin position="190"/>
        <end position="200"/>
    </location>
</feature>
<dbReference type="PANTHER" id="PTHR36299">
    <property type="entry name" value="AGAP008005-PA"/>
    <property type="match status" value="1"/>
</dbReference>
<dbReference type="PANTHER" id="PTHR36299:SF4">
    <property type="entry name" value="GH07892P-RELATED"/>
    <property type="match status" value="1"/>
</dbReference>
<dbReference type="InterPro" id="IPR036010">
    <property type="entry name" value="2Fe-2S_ferredoxin-like_sf"/>
</dbReference>
<dbReference type="Pfam" id="PF15998">
    <property type="entry name" value="DUF4773"/>
    <property type="match status" value="1"/>
</dbReference>
<organism evidence="4 5">
    <name type="scientific">Cryptolaemus montrouzieri</name>
    <dbReference type="NCBI Taxonomy" id="559131"/>
    <lineage>
        <taxon>Eukaryota</taxon>
        <taxon>Metazoa</taxon>
        <taxon>Ecdysozoa</taxon>
        <taxon>Arthropoda</taxon>
        <taxon>Hexapoda</taxon>
        <taxon>Insecta</taxon>
        <taxon>Pterygota</taxon>
        <taxon>Neoptera</taxon>
        <taxon>Endopterygota</taxon>
        <taxon>Coleoptera</taxon>
        <taxon>Polyphaga</taxon>
        <taxon>Cucujiformia</taxon>
        <taxon>Coccinelloidea</taxon>
        <taxon>Coccinellidae</taxon>
        <taxon>Scymninae</taxon>
        <taxon>Scymnini</taxon>
        <taxon>Cryptolaemus</taxon>
    </lineage>
</organism>
<dbReference type="AlphaFoldDB" id="A0ABD2PFI7"/>
<gene>
    <name evidence="4" type="ORF">HHI36_022958</name>
</gene>
<dbReference type="GO" id="GO:0051536">
    <property type="term" value="F:iron-sulfur cluster binding"/>
    <property type="evidence" value="ECO:0007669"/>
    <property type="project" value="UniProtKB-KW"/>
</dbReference>
<sequence length="259" mass="28884">MVFTFISAEVISIRGNRTHGGYARNASTTASVLQAATRPPALITTTRRPILSGLRFPCSCQEGECGCCTGYILDRFNQKGCINITYDPDDFSVTAYMSMNGKVLYKNSVSGKNPAPLCIGIPRFQNVKFCVEFSNIYFANRNVHMCIDAEANWQDFTILEWSFDCIRMGALGFAVVPPEAGGGLPANSIDAEEQTDEDYDDSAKNLPVKQTTNSIIFHKSLKNLDKKRLDPNNIKFKKLPDNSVLISYKKVFDYQRVNN</sequence>
<evidence type="ECO:0000313" key="4">
    <source>
        <dbReference type="EMBL" id="KAL3289541.1"/>
    </source>
</evidence>
<dbReference type="InterPro" id="IPR031941">
    <property type="entry name" value="DUF4773"/>
</dbReference>
<dbReference type="InterPro" id="IPR001041">
    <property type="entry name" value="2Fe-2S_ferredoxin-type"/>
</dbReference>
<reference evidence="4 5" key="1">
    <citation type="journal article" date="2021" name="BMC Biol.">
        <title>Horizontally acquired antibacterial genes associated with adaptive radiation of ladybird beetles.</title>
        <authorList>
            <person name="Li H.S."/>
            <person name="Tang X.F."/>
            <person name="Huang Y.H."/>
            <person name="Xu Z.Y."/>
            <person name="Chen M.L."/>
            <person name="Du X.Y."/>
            <person name="Qiu B.Y."/>
            <person name="Chen P.T."/>
            <person name="Zhang W."/>
            <person name="Slipinski A."/>
            <person name="Escalona H.E."/>
            <person name="Waterhouse R.M."/>
            <person name="Zwick A."/>
            <person name="Pang H."/>
        </authorList>
    </citation>
    <scope>NUCLEOTIDE SEQUENCE [LARGE SCALE GENOMIC DNA]</scope>
    <source>
        <strain evidence="4">SYSU2018</strain>
    </source>
</reference>
<evidence type="ECO:0000256" key="1">
    <source>
        <dbReference type="ARBA" id="ARBA00023014"/>
    </source>
</evidence>
<feature type="domain" description="DUF4773" evidence="3">
    <location>
        <begin position="57"/>
        <end position="172"/>
    </location>
</feature>
<evidence type="ECO:0000256" key="2">
    <source>
        <dbReference type="SAM" id="MobiDB-lite"/>
    </source>
</evidence>
<comment type="caution">
    <text evidence="4">The sequence shown here is derived from an EMBL/GenBank/DDBJ whole genome shotgun (WGS) entry which is preliminary data.</text>
</comment>
<dbReference type="EMBL" id="JABFTP020000186">
    <property type="protein sequence ID" value="KAL3289541.1"/>
    <property type="molecule type" value="Genomic_DNA"/>
</dbReference>
<keyword evidence="1" id="KW-0408">Iron</keyword>
<proteinExistence type="predicted"/>